<dbReference type="AlphaFoldDB" id="A0A7R9YRB5"/>
<dbReference type="SUPFAM" id="SSF51445">
    <property type="entry name" value="(Trans)glycosidases"/>
    <property type="match status" value="1"/>
</dbReference>
<dbReference type="EMBL" id="HBEC01007280">
    <property type="protein sequence ID" value="CAD8283246.1"/>
    <property type="molecule type" value="Transcribed_RNA"/>
</dbReference>
<evidence type="ECO:0000256" key="1">
    <source>
        <dbReference type="ARBA" id="ARBA00007240"/>
    </source>
</evidence>
<comment type="similarity">
    <text evidence="1">Belongs to the glycosyl hydrolases 36 family.</text>
</comment>
<dbReference type="InterPro" id="IPR017853">
    <property type="entry name" value="GH"/>
</dbReference>
<proteinExistence type="inferred from homology"/>
<dbReference type="PANTHER" id="PTHR31268:SF32">
    <property type="entry name" value="GALACTINOL--SUCROSE GALACTOSYLTRANSFERASE 2-RELATED"/>
    <property type="match status" value="1"/>
</dbReference>
<organism evidence="3">
    <name type="scientific">Chlamydomonas euryale</name>
    <dbReference type="NCBI Taxonomy" id="1486919"/>
    <lineage>
        <taxon>Eukaryota</taxon>
        <taxon>Viridiplantae</taxon>
        <taxon>Chlorophyta</taxon>
        <taxon>core chlorophytes</taxon>
        <taxon>Chlorophyceae</taxon>
        <taxon>CS clade</taxon>
        <taxon>Chlamydomonadales</taxon>
        <taxon>Chlamydomonadaceae</taxon>
        <taxon>Chlamydomonas</taxon>
    </lineage>
</organism>
<gene>
    <name evidence="3" type="ORF">CEUR00632_LOCUS3281</name>
</gene>
<reference evidence="3" key="1">
    <citation type="submission" date="2021-01" db="EMBL/GenBank/DDBJ databases">
        <authorList>
            <person name="Corre E."/>
            <person name="Pelletier E."/>
            <person name="Niang G."/>
            <person name="Scheremetjew M."/>
            <person name="Finn R."/>
            <person name="Kale V."/>
            <person name="Holt S."/>
            <person name="Cochrane G."/>
            <person name="Meng A."/>
            <person name="Brown T."/>
            <person name="Cohen L."/>
        </authorList>
    </citation>
    <scope>NUCLEOTIDE SEQUENCE</scope>
    <source>
        <strain evidence="3">CCMP219</strain>
    </source>
</reference>
<keyword evidence="2" id="KW-0119">Carbohydrate metabolism</keyword>
<evidence type="ECO:0000256" key="2">
    <source>
        <dbReference type="ARBA" id="ARBA00023277"/>
    </source>
</evidence>
<dbReference type="InterPro" id="IPR008811">
    <property type="entry name" value="Glycosyl_hydrolases_36"/>
</dbReference>
<dbReference type="PANTHER" id="PTHR31268">
    <property type="match status" value="1"/>
</dbReference>
<accession>A0A7R9YRB5</accession>
<evidence type="ECO:0008006" key="4">
    <source>
        <dbReference type="Google" id="ProtNLM"/>
    </source>
</evidence>
<name>A0A7R9YRB5_9CHLO</name>
<dbReference type="Pfam" id="PF05691">
    <property type="entry name" value="Raffinose_syn"/>
    <property type="match status" value="1"/>
</dbReference>
<protein>
    <recommendedName>
        <fullName evidence="4">Galactinol--sucrose galactosyltransferase</fullName>
    </recommendedName>
</protein>
<sequence length="499" mass="54072">MMLAHFATTDNFSRRLAGVEANGKFNSMSAGPQDGKLSSNLKDVVTQLKDRFDLTYVYCWHGLPAYWGGVMPNVPELSELNTSLVFPEPTPGLLEVEPSMAWNPATLAGVGVPKDITALFSRMHQYLKSCGIDGVKVDCQGAIGLAGSGVGGGPALTRRYHAAFEDSVKDNFVNNHCINCMCHSTENLYRMENTSVARVSDDFYPRDPASNTPHIAACTYNSLFMSVLVHPDWDMFQSNHHSAELHGMARAVSGAAIYVSDRPGQHDFELLRRMVFPDGTVLRALQPALPTRDCLFNDVLRDGKSLLKVWNVNRYCGILAVFNLQGSSWDRSKRQFFTHDSSPKPLSVQVMATDVEDVFPPAAVASPVVAYSYSTKKLHLLQSNEPIDVSLKAGGSDVLTFSPVLKAGGFCFAPVGLSNMYNSGGAVLACSAASTDGIDSVKFTTTTRTGGVFLAYCNTAPAFVRVDGAAHTFKYDANTATLQADLPHSKKACDVVVEL</sequence>
<evidence type="ECO:0000313" key="3">
    <source>
        <dbReference type="EMBL" id="CAD8283246.1"/>
    </source>
</evidence>